<reference evidence="8" key="2">
    <citation type="submission" date="2020-09" db="EMBL/GenBank/DDBJ databases">
        <authorList>
            <person name="Sun Q."/>
            <person name="Zhou Y."/>
        </authorList>
    </citation>
    <scope>NUCLEOTIDE SEQUENCE</scope>
    <source>
        <strain evidence="8">CGMCC 1.15360</strain>
    </source>
</reference>
<dbReference type="GO" id="GO:0019305">
    <property type="term" value="P:dTDP-rhamnose biosynthetic process"/>
    <property type="evidence" value="ECO:0007669"/>
    <property type="project" value="UniProtKB-UniRule"/>
</dbReference>
<feature type="active site" description="Proton donor" evidence="5">
    <location>
        <position position="130"/>
    </location>
</feature>
<evidence type="ECO:0000256" key="4">
    <source>
        <dbReference type="ARBA" id="ARBA00019595"/>
    </source>
</evidence>
<evidence type="ECO:0000313" key="9">
    <source>
        <dbReference type="Proteomes" id="UP000612349"/>
    </source>
</evidence>
<dbReference type="CDD" id="cd00438">
    <property type="entry name" value="cupin_RmlC"/>
    <property type="match status" value="1"/>
</dbReference>
<evidence type="ECO:0000256" key="5">
    <source>
        <dbReference type="PIRSR" id="PIRSR600888-1"/>
    </source>
</evidence>
<comment type="similarity">
    <text evidence="7">Belongs to the dTDP-4-dehydrorhamnose 3,5-epimerase family.</text>
</comment>
<dbReference type="SUPFAM" id="SSF51182">
    <property type="entry name" value="RmlC-like cupins"/>
    <property type="match status" value="1"/>
</dbReference>
<evidence type="ECO:0000256" key="1">
    <source>
        <dbReference type="ARBA" id="ARBA00001298"/>
    </source>
</evidence>
<evidence type="ECO:0000256" key="7">
    <source>
        <dbReference type="RuleBase" id="RU364069"/>
    </source>
</evidence>
<dbReference type="Pfam" id="PF00908">
    <property type="entry name" value="dTDP_sugar_isom"/>
    <property type="match status" value="1"/>
</dbReference>
<dbReference type="InterPro" id="IPR011051">
    <property type="entry name" value="RmlC_Cupin_sf"/>
</dbReference>
<dbReference type="GO" id="GO:0008830">
    <property type="term" value="F:dTDP-4-dehydrorhamnose 3,5-epimerase activity"/>
    <property type="evidence" value="ECO:0007669"/>
    <property type="project" value="UniProtKB-UniRule"/>
</dbReference>
<dbReference type="Gene3D" id="2.60.120.10">
    <property type="entry name" value="Jelly Rolls"/>
    <property type="match status" value="1"/>
</dbReference>
<comment type="subunit">
    <text evidence="7">Homodimer.</text>
</comment>
<dbReference type="EMBL" id="BMIP01000001">
    <property type="protein sequence ID" value="GGD57199.1"/>
    <property type="molecule type" value="Genomic_DNA"/>
</dbReference>
<accession>A0A917DQK6</accession>
<evidence type="ECO:0000256" key="6">
    <source>
        <dbReference type="PIRSR" id="PIRSR600888-3"/>
    </source>
</evidence>
<keyword evidence="9" id="KW-1185">Reference proteome</keyword>
<organism evidence="8 9">
    <name type="scientific">Croceicoccus mobilis</name>
    <dbReference type="NCBI Taxonomy" id="1703339"/>
    <lineage>
        <taxon>Bacteria</taxon>
        <taxon>Pseudomonadati</taxon>
        <taxon>Pseudomonadota</taxon>
        <taxon>Alphaproteobacteria</taxon>
        <taxon>Sphingomonadales</taxon>
        <taxon>Erythrobacteraceae</taxon>
        <taxon>Croceicoccus</taxon>
    </lineage>
</organism>
<comment type="pathway">
    <text evidence="7">Carbohydrate biosynthesis; dTDP-L-rhamnose biosynthesis.</text>
</comment>
<dbReference type="PANTHER" id="PTHR21047:SF2">
    <property type="entry name" value="THYMIDINE DIPHOSPHO-4-KETO-RHAMNOSE 3,5-EPIMERASE"/>
    <property type="match status" value="1"/>
</dbReference>
<dbReference type="AlphaFoldDB" id="A0A917DQK6"/>
<dbReference type="OrthoDB" id="9800680at2"/>
<proteinExistence type="inferred from homology"/>
<name>A0A917DQK6_9SPHN</name>
<gene>
    <name evidence="8" type="primary">rfbC-2</name>
    <name evidence="8" type="ORF">GCM10010990_03010</name>
</gene>
<dbReference type="InterPro" id="IPR000888">
    <property type="entry name" value="RmlC-like"/>
</dbReference>
<comment type="caution">
    <text evidence="8">The sequence shown here is derived from an EMBL/GenBank/DDBJ whole genome shotgun (WGS) entry which is preliminary data.</text>
</comment>
<evidence type="ECO:0000256" key="2">
    <source>
        <dbReference type="ARBA" id="ARBA00001997"/>
    </source>
</evidence>
<keyword evidence="7" id="KW-0413">Isomerase</keyword>
<feature type="active site" description="Proton acceptor" evidence="5">
    <location>
        <position position="61"/>
    </location>
</feature>
<dbReference type="NCBIfam" id="TIGR01221">
    <property type="entry name" value="rmlC"/>
    <property type="match status" value="1"/>
</dbReference>
<dbReference type="PANTHER" id="PTHR21047">
    <property type="entry name" value="DTDP-6-DEOXY-D-GLUCOSE-3,5 EPIMERASE"/>
    <property type="match status" value="1"/>
</dbReference>
<evidence type="ECO:0000313" key="8">
    <source>
        <dbReference type="EMBL" id="GGD57199.1"/>
    </source>
</evidence>
<evidence type="ECO:0000256" key="3">
    <source>
        <dbReference type="ARBA" id="ARBA00012098"/>
    </source>
</evidence>
<dbReference type="GO" id="GO:0005829">
    <property type="term" value="C:cytosol"/>
    <property type="evidence" value="ECO:0007669"/>
    <property type="project" value="TreeGrafter"/>
</dbReference>
<dbReference type="GO" id="GO:0000271">
    <property type="term" value="P:polysaccharide biosynthetic process"/>
    <property type="evidence" value="ECO:0007669"/>
    <property type="project" value="TreeGrafter"/>
</dbReference>
<dbReference type="RefSeq" id="WP_066773924.1">
    <property type="nucleotide sequence ID" value="NZ_BMIP01000001.1"/>
</dbReference>
<dbReference type="Proteomes" id="UP000612349">
    <property type="component" value="Unassembled WGS sequence"/>
</dbReference>
<sequence length="181" mass="19921">MEIIDTRLPGVKIIEPKVFGDERGFFMESWNAARFAEAGLDIAFCQDNHSRSNRGVLRGMHFQNPGPQGKLVRVVSGAVFDVAVDIRRSSASFGQWVGVELSAANHRMLWVPEGFAHGFLTLEDGTDFLYKCRGGYDPSGEHSLAWDDPEVGIEWPLDGITPILSAKDEKGTPLGKIEAFA</sequence>
<protein>
    <recommendedName>
        <fullName evidence="4 7">dTDP-4-dehydrorhamnose 3,5-epimerase</fullName>
        <ecNumber evidence="3 7">5.1.3.13</ecNumber>
    </recommendedName>
    <alternativeName>
        <fullName evidence="7">Thymidine diphospho-4-keto-rhamnose 3,5-epimerase</fullName>
    </alternativeName>
</protein>
<reference evidence="8" key="1">
    <citation type="journal article" date="2014" name="Int. J. Syst. Evol. Microbiol.">
        <title>Complete genome sequence of Corynebacterium casei LMG S-19264T (=DSM 44701T), isolated from a smear-ripened cheese.</title>
        <authorList>
            <consortium name="US DOE Joint Genome Institute (JGI-PGF)"/>
            <person name="Walter F."/>
            <person name="Albersmeier A."/>
            <person name="Kalinowski J."/>
            <person name="Ruckert C."/>
        </authorList>
    </citation>
    <scope>NUCLEOTIDE SEQUENCE</scope>
    <source>
        <strain evidence="8">CGMCC 1.15360</strain>
    </source>
</reference>
<dbReference type="EC" id="5.1.3.13" evidence="3 7"/>
<feature type="site" description="Participates in a stacking interaction with the thymidine ring of dTDP-4-oxo-6-deoxyglucose" evidence="6">
    <location>
        <position position="136"/>
    </location>
</feature>
<comment type="function">
    <text evidence="2 7">Catalyzes the epimerization of the C3' and C5'positions of dTDP-6-deoxy-D-xylo-4-hexulose, forming dTDP-6-deoxy-L-lyxo-4-hexulose.</text>
</comment>
<comment type="catalytic activity">
    <reaction evidence="1 7">
        <text>dTDP-4-dehydro-6-deoxy-alpha-D-glucose = dTDP-4-dehydro-beta-L-rhamnose</text>
        <dbReference type="Rhea" id="RHEA:16969"/>
        <dbReference type="ChEBI" id="CHEBI:57649"/>
        <dbReference type="ChEBI" id="CHEBI:62830"/>
        <dbReference type="EC" id="5.1.3.13"/>
    </reaction>
</comment>
<dbReference type="InterPro" id="IPR014710">
    <property type="entry name" value="RmlC-like_jellyroll"/>
</dbReference>